<evidence type="ECO:0000256" key="2">
    <source>
        <dbReference type="ARBA" id="ARBA00022801"/>
    </source>
</evidence>
<dbReference type="SUPFAM" id="SSF51011">
    <property type="entry name" value="Glycosyl hydrolase domain"/>
    <property type="match status" value="1"/>
</dbReference>
<dbReference type="Pfam" id="PF00128">
    <property type="entry name" value="Alpha-amylase"/>
    <property type="match status" value="1"/>
</dbReference>
<proteinExistence type="inferred from homology"/>
<dbReference type="GO" id="GO:0009313">
    <property type="term" value="P:oligosaccharide catabolic process"/>
    <property type="evidence" value="ECO:0007669"/>
    <property type="project" value="TreeGrafter"/>
</dbReference>
<comment type="similarity">
    <text evidence="1">Belongs to the glycosyl hydrolase 13 family.</text>
</comment>
<evidence type="ECO:0000256" key="1">
    <source>
        <dbReference type="ARBA" id="ARBA00008061"/>
    </source>
</evidence>
<evidence type="ECO:0000256" key="3">
    <source>
        <dbReference type="ARBA" id="ARBA00023295"/>
    </source>
</evidence>
<dbReference type="PANTHER" id="PTHR10357:SF179">
    <property type="entry name" value="NEUTRAL AND BASIC AMINO ACID TRANSPORT PROTEIN RBAT"/>
    <property type="match status" value="1"/>
</dbReference>
<keyword evidence="2" id="KW-0378">Hydrolase</keyword>
<dbReference type="Proteomes" id="UP000243374">
    <property type="component" value="Unassembled WGS sequence"/>
</dbReference>
<organism evidence="5 6">
    <name type="scientific">Succinivibrio dextrinosolvens</name>
    <dbReference type="NCBI Taxonomy" id="83771"/>
    <lineage>
        <taxon>Bacteria</taxon>
        <taxon>Pseudomonadati</taxon>
        <taxon>Pseudomonadota</taxon>
        <taxon>Gammaproteobacteria</taxon>
        <taxon>Aeromonadales</taxon>
        <taxon>Succinivibrionaceae</taxon>
        <taxon>Succinivibrio</taxon>
    </lineage>
</organism>
<dbReference type="FunFam" id="3.20.20.80:FF:000064">
    <property type="entry name" value="Oligo-1,6-glucosidase"/>
    <property type="match status" value="2"/>
</dbReference>
<keyword evidence="3" id="KW-0326">Glycosidase</keyword>
<dbReference type="EMBL" id="FOSF01000006">
    <property type="protein sequence ID" value="SFJ89302.1"/>
    <property type="molecule type" value="Genomic_DNA"/>
</dbReference>
<dbReference type="Gene3D" id="3.90.400.10">
    <property type="entry name" value="Oligo-1,6-glucosidase, Domain 2"/>
    <property type="match status" value="1"/>
</dbReference>
<keyword evidence="6" id="KW-1185">Reference proteome</keyword>
<dbReference type="Gene3D" id="3.20.20.80">
    <property type="entry name" value="Glycosidases"/>
    <property type="match status" value="1"/>
</dbReference>
<dbReference type="SUPFAM" id="SSF51445">
    <property type="entry name" value="(Trans)glycosidases"/>
    <property type="match status" value="1"/>
</dbReference>
<dbReference type="PANTHER" id="PTHR10357">
    <property type="entry name" value="ALPHA-AMYLASE FAMILY MEMBER"/>
    <property type="match status" value="1"/>
</dbReference>
<gene>
    <name evidence="5" type="ORF">SAMN04487865_100632</name>
</gene>
<reference evidence="5 6" key="1">
    <citation type="submission" date="2016-10" db="EMBL/GenBank/DDBJ databases">
        <authorList>
            <person name="Varghese N."/>
            <person name="Submissions S."/>
        </authorList>
    </citation>
    <scope>NUCLEOTIDE SEQUENCE [LARGE SCALE GENOMIC DNA]</scope>
    <source>
        <strain evidence="5 6">22B</strain>
    </source>
</reference>
<feature type="domain" description="Glycosyl hydrolase family 13 catalytic" evidence="4">
    <location>
        <begin position="21"/>
        <end position="428"/>
    </location>
</feature>
<dbReference type="InterPro" id="IPR045857">
    <property type="entry name" value="O16G_dom_2"/>
</dbReference>
<sequence>MVNGVYKKMKLNWWHGKIAYQIYPKSFMDSNGDGVGDLKGIISKLDYLKDLGVDIIWLSPIYVSPFVDNGYDIADYRNIAPVFGTMEDFDELLAKAKKLDLHIILDLVVNHCSSEHELFKKALKNPEGEEASYFYFVKGKDGKAPDNLRSYFGGSVWEKVEGYDDMYYLHYYAKQQPDLNWNNPVLVKKVYDMINWWLDKGISGFRVDAIMNVAKDLSFPGLPADDIDGLCAANKMTGKLTDRIPKMLNDLKANTFDKYNALTVAEAFGVSDEVLPKLYGDNGCFSTLFDFSARELYESLPGYYAFPHSTVKHYRDHNFSTQKKVGLSGFICPILENHDEPRSVSLYLKPHQQNANGAKALATAFMFLRGLPFIFQGQELGMTNTHFDSLDEFKDLLSHDEYKKCLAHGLTEEQAMEALNNHARDNARTPMLWSDAANAGFSTGTPWMKVHQDYKKLNVETQKKDKDSVLNYYKKLTALRKSEDLLNCFTYGRFDEVDLHSDEVIAYTRTDDNCKVGVFCNFEDSDLEISLGEGEKLLLQSSDAVRVSGNRMVIGPCAAAVVRLK</sequence>
<dbReference type="SMART" id="SM00642">
    <property type="entry name" value="Aamy"/>
    <property type="match status" value="1"/>
</dbReference>
<dbReference type="InterPro" id="IPR017853">
    <property type="entry name" value="GH"/>
</dbReference>
<protein>
    <submittedName>
        <fullName evidence="5">Oligo-1,6-glucosidase</fullName>
    </submittedName>
</protein>
<accession>A0A662Z798</accession>
<dbReference type="AlphaFoldDB" id="A0A662Z798"/>
<evidence type="ECO:0000313" key="5">
    <source>
        <dbReference type="EMBL" id="SFJ89302.1"/>
    </source>
</evidence>
<evidence type="ECO:0000259" key="4">
    <source>
        <dbReference type="SMART" id="SM00642"/>
    </source>
</evidence>
<name>A0A662Z798_9GAMM</name>
<dbReference type="InterPro" id="IPR006047">
    <property type="entry name" value="GH13_cat_dom"/>
</dbReference>
<dbReference type="Gene3D" id="2.60.40.1180">
    <property type="entry name" value="Golgi alpha-mannosidase II"/>
    <property type="match status" value="1"/>
</dbReference>
<evidence type="ECO:0000313" key="6">
    <source>
        <dbReference type="Proteomes" id="UP000243374"/>
    </source>
</evidence>
<dbReference type="CDD" id="cd11333">
    <property type="entry name" value="AmyAc_SI_OligoGlu_DGase"/>
    <property type="match status" value="1"/>
</dbReference>
<dbReference type="InterPro" id="IPR013780">
    <property type="entry name" value="Glyco_hydro_b"/>
</dbReference>
<dbReference type="GO" id="GO:0004556">
    <property type="term" value="F:alpha-amylase activity"/>
    <property type="evidence" value="ECO:0007669"/>
    <property type="project" value="TreeGrafter"/>
</dbReference>